<dbReference type="Proteomes" id="UP001216907">
    <property type="component" value="Unassembled WGS sequence"/>
</dbReference>
<reference evidence="2 3" key="1">
    <citation type="submission" date="2023-03" db="EMBL/GenBank/DDBJ databases">
        <title>Paludisphaera mucosa sp. nov. a novel planctomycete from northern fen.</title>
        <authorList>
            <person name="Ivanova A."/>
        </authorList>
    </citation>
    <scope>NUCLEOTIDE SEQUENCE [LARGE SCALE GENOMIC DNA]</scope>
    <source>
        <strain evidence="2 3">Pla2</strain>
    </source>
</reference>
<comment type="caution">
    <text evidence="2">The sequence shown here is derived from an EMBL/GenBank/DDBJ whole genome shotgun (WGS) entry which is preliminary data.</text>
</comment>
<evidence type="ECO:0000313" key="2">
    <source>
        <dbReference type="EMBL" id="MDG3004134.1"/>
    </source>
</evidence>
<evidence type="ECO:0000256" key="1">
    <source>
        <dbReference type="SAM" id="MobiDB-lite"/>
    </source>
</evidence>
<name>A0ABT6F970_9BACT</name>
<dbReference type="EMBL" id="JARRAG010000002">
    <property type="protein sequence ID" value="MDG3004134.1"/>
    <property type="molecule type" value="Genomic_DNA"/>
</dbReference>
<feature type="compositionally biased region" description="Basic residues" evidence="1">
    <location>
        <begin position="1"/>
        <end position="10"/>
    </location>
</feature>
<dbReference type="PROSITE" id="PS51318">
    <property type="entry name" value="TAT"/>
    <property type="match status" value="1"/>
</dbReference>
<evidence type="ECO:0000313" key="3">
    <source>
        <dbReference type="Proteomes" id="UP001216907"/>
    </source>
</evidence>
<proteinExistence type="predicted"/>
<gene>
    <name evidence="2" type="ORF">PZE19_10140</name>
</gene>
<protein>
    <submittedName>
        <fullName evidence="2">Ferritin-like domain-containing protein</fullName>
    </submittedName>
</protein>
<organism evidence="2 3">
    <name type="scientific">Paludisphaera mucosa</name>
    <dbReference type="NCBI Taxonomy" id="3030827"/>
    <lineage>
        <taxon>Bacteria</taxon>
        <taxon>Pseudomonadati</taxon>
        <taxon>Planctomycetota</taxon>
        <taxon>Planctomycetia</taxon>
        <taxon>Isosphaerales</taxon>
        <taxon>Isosphaeraceae</taxon>
        <taxon>Paludisphaera</taxon>
    </lineage>
</organism>
<dbReference type="RefSeq" id="WP_277860496.1">
    <property type="nucleotide sequence ID" value="NZ_JARRAG010000002.1"/>
</dbReference>
<sequence>MKIDRRRKGRSLNTAPASQPAAREGRRSFMKSAMAATAAPAAVAALSTSTARAANPNYIPTLYRGWNAKNFTDIRSDENAHVDYLVNALGTAARPKPTFQNLIQPNAQAFARVSQALENTGVGAYLGALPLIQSTAYLGAAGSIALIEARHAGYLNTLLNDSITVNALGEKNSFEQALTPEKVVELAGPFFLDLNGGPPLLPLMNDVDILNFALALEYLEAEFYNINVPRFF</sequence>
<accession>A0ABT6F970</accession>
<dbReference type="Pfam" id="PF13668">
    <property type="entry name" value="Ferritin_2"/>
    <property type="match status" value="2"/>
</dbReference>
<dbReference type="InterPro" id="IPR006311">
    <property type="entry name" value="TAT_signal"/>
</dbReference>
<feature type="region of interest" description="Disordered" evidence="1">
    <location>
        <begin position="1"/>
        <end position="25"/>
    </location>
</feature>
<keyword evidence="3" id="KW-1185">Reference proteome</keyword>